<dbReference type="Gene3D" id="3.40.140.10">
    <property type="entry name" value="Cytidine Deaminase, domain 2"/>
    <property type="match status" value="1"/>
</dbReference>
<dbReference type="InterPro" id="IPR028090">
    <property type="entry name" value="JAB_dom_prok"/>
</dbReference>
<dbReference type="GO" id="GO:0008270">
    <property type="term" value="F:zinc ion binding"/>
    <property type="evidence" value="ECO:0007669"/>
    <property type="project" value="TreeGrafter"/>
</dbReference>
<evidence type="ECO:0000256" key="4">
    <source>
        <dbReference type="ARBA" id="ARBA00022833"/>
    </source>
</evidence>
<evidence type="ECO:0000256" key="1">
    <source>
        <dbReference type="ARBA" id="ARBA00022670"/>
    </source>
</evidence>
<dbReference type="InterPro" id="IPR051929">
    <property type="entry name" value="VirAsm_ModProt"/>
</dbReference>
<evidence type="ECO:0000256" key="5">
    <source>
        <dbReference type="ARBA" id="ARBA00023049"/>
    </source>
</evidence>
<keyword evidence="8" id="KW-1185">Reference proteome</keyword>
<dbReference type="Proteomes" id="UP000030528">
    <property type="component" value="Unassembled WGS sequence"/>
</dbReference>
<dbReference type="PANTHER" id="PTHR34858">
    <property type="entry name" value="CYSO-CYSTEINE PEPTIDASE"/>
    <property type="match status" value="1"/>
</dbReference>
<dbReference type="SUPFAM" id="SSF102712">
    <property type="entry name" value="JAB1/MPN domain"/>
    <property type="match status" value="1"/>
</dbReference>
<keyword evidence="4" id="KW-0862">Zinc</keyword>
<dbReference type="InterPro" id="IPR037518">
    <property type="entry name" value="MPN"/>
</dbReference>
<keyword evidence="3" id="KW-0378">Hydrolase</keyword>
<keyword evidence="2" id="KW-0479">Metal-binding</keyword>
<dbReference type="AlphaFoldDB" id="A0A0A5GKA0"/>
<dbReference type="CDD" id="cd08070">
    <property type="entry name" value="MPN_like"/>
    <property type="match status" value="1"/>
</dbReference>
<reference evidence="7 8" key="1">
    <citation type="submission" date="2013-08" db="EMBL/GenBank/DDBJ databases">
        <authorList>
            <person name="Huang J."/>
            <person name="Wang G."/>
        </authorList>
    </citation>
    <scope>NUCLEOTIDE SEQUENCE [LARGE SCALE GENOMIC DNA]</scope>
    <source>
        <strain evidence="7 8">JSM 076056</strain>
    </source>
</reference>
<dbReference type="GO" id="GO:0008235">
    <property type="term" value="F:metalloexopeptidase activity"/>
    <property type="evidence" value="ECO:0007669"/>
    <property type="project" value="TreeGrafter"/>
</dbReference>
<dbReference type="EMBL" id="AVPE01000006">
    <property type="protein sequence ID" value="KGX92424.1"/>
    <property type="molecule type" value="Genomic_DNA"/>
</dbReference>
<organism evidence="7 8">
    <name type="scientific">Pontibacillus halophilus JSM 076056 = DSM 19796</name>
    <dbReference type="NCBI Taxonomy" id="1385510"/>
    <lineage>
        <taxon>Bacteria</taxon>
        <taxon>Bacillati</taxon>
        <taxon>Bacillota</taxon>
        <taxon>Bacilli</taxon>
        <taxon>Bacillales</taxon>
        <taxon>Bacillaceae</taxon>
        <taxon>Pontibacillus</taxon>
    </lineage>
</organism>
<dbReference type="PROSITE" id="PS50249">
    <property type="entry name" value="MPN"/>
    <property type="match status" value="1"/>
</dbReference>
<dbReference type="STRING" id="1385510.GCA_000425205_02036"/>
<keyword evidence="5" id="KW-0482">Metalloprotease</keyword>
<evidence type="ECO:0000259" key="6">
    <source>
        <dbReference type="PROSITE" id="PS50249"/>
    </source>
</evidence>
<dbReference type="SMART" id="SM00232">
    <property type="entry name" value="JAB_MPN"/>
    <property type="match status" value="1"/>
</dbReference>
<name>A0A0A5GKA0_9BACI</name>
<keyword evidence="1" id="KW-0645">Protease</keyword>
<accession>A0A0A5GKA0</accession>
<dbReference type="eggNOG" id="COG1310">
    <property type="taxonomic scope" value="Bacteria"/>
</dbReference>
<dbReference type="PANTHER" id="PTHR34858:SF1">
    <property type="entry name" value="CYSO-CYSTEINE PEPTIDASE"/>
    <property type="match status" value="1"/>
</dbReference>
<evidence type="ECO:0000256" key="3">
    <source>
        <dbReference type="ARBA" id="ARBA00022801"/>
    </source>
</evidence>
<gene>
    <name evidence="7" type="ORF">N781_16990</name>
</gene>
<comment type="caution">
    <text evidence="7">The sequence shown here is derived from an EMBL/GenBank/DDBJ whole genome shotgun (WGS) entry which is preliminary data.</text>
</comment>
<dbReference type="GO" id="GO:0006508">
    <property type="term" value="P:proteolysis"/>
    <property type="evidence" value="ECO:0007669"/>
    <property type="project" value="UniProtKB-KW"/>
</dbReference>
<feature type="domain" description="MPN" evidence="6">
    <location>
        <begin position="1"/>
        <end position="111"/>
    </location>
</feature>
<dbReference type="Pfam" id="PF14464">
    <property type="entry name" value="Prok-JAB"/>
    <property type="match status" value="1"/>
</dbReference>
<evidence type="ECO:0000313" key="8">
    <source>
        <dbReference type="Proteomes" id="UP000030528"/>
    </source>
</evidence>
<protein>
    <submittedName>
        <fullName evidence="7">Mov34/MPN/PAD-1 family protein</fullName>
    </submittedName>
</protein>
<dbReference type="RefSeq" id="WP_036769672.1">
    <property type="nucleotide sequence ID" value="NZ_AVPE01000006.1"/>
</dbReference>
<dbReference type="InterPro" id="IPR000555">
    <property type="entry name" value="JAMM/MPN+_dom"/>
</dbReference>
<evidence type="ECO:0000313" key="7">
    <source>
        <dbReference type="EMBL" id="KGX92424.1"/>
    </source>
</evidence>
<proteinExistence type="predicted"/>
<evidence type="ECO:0000256" key="2">
    <source>
        <dbReference type="ARBA" id="ARBA00022723"/>
    </source>
</evidence>
<sequence length="126" mass="13977">MVDHCKEVKPLEGCGLLFGKGEVITTVIPMVNENHSPVSFSIRSEALEAVMKERMVRGEQWLGVFHSHPTAPAIPSETDRLMMDDESLCYIIVSLALRQPDVRGYVTEGSQLVPARITLQPKESLS</sequence>